<reference evidence="1" key="1">
    <citation type="submission" date="2021-02" db="EMBL/GenBank/DDBJ databases">
        <title>Draft genome sequence of Microbispora sp. RL4-1S isolated from rice leaves in Thailand.</title>
        <authorList>
            <person name="Muangham S."/>
            <person name="Duangmal K."/>
        </authorList>
    </citation>
    <scope>NUCLEOTIDE SEQUENCE</scope>
    <source>
        <strain evidence="1">RL4-1S</strain>
    </source>
</reference>
<dbReference type="AlphaFoldDB" id="A0A940WNF1"/>
<sequence>MGVIEVDRARARGPRMIPDRPWADVILDQAVDAACRGDLVAGATALAASRSDPERRSLRVEALARAVLGDSRSVEALVVADQHNPDLWLWLGRARLEEAWQLKPDIRARAVQADRLQIFHAAMDRARQPLLTAAALAPGDPVPWECMMWLALGLDRPRADKDSVWYECTRRWPSLYPAAHARMVTLSPDWGGTAHEMLAFVRALASRAPEGSPIPALVPLAHFEHTAAGRTPMSRSGWFSFDAQREIVAAAGRWSDRGAGAAHPRSIEAHNAFGAAFYLADLRRPARGHLARTEGRFSRLPWSHLGDPGQHYRRACSRLKLAAG</sequence>
<name>A0A940WNF1_9ACTN</name>
<proteinExistence type="predicted"/>
<keyword evidence="2" id="KW-1185">Reference proteome</keyword>
<evidence type="ECO:0000313" key="2">
    <source>
        <dbReference type="Proteomes" id="UP000674234"/>
    </source>
</evidence>
<protein>
    <recommendedName>
        <fullName evidence="3">DUF4034 domain-containing protein</fullName>
    </recommendedName>
</protein>
<comment type="caution">
    <text evidence="1">The sequence shown here is derived from an EMBL/GenBank/DDBJ whole genome shotgun (WGS) entry which is preliminary data.</text>
</comment>
<evidence type="ECO:0000313" key="1">
    <source>
        <dbReference type="EMBL" id="MBP2706597.1"/>
    </source>
</evidence>
<dbReference type="EMBL" id="JAFCNB010000013">
    <property type="protein sequence ID" value="MBP2706597.1"/>
    <property type="molecule type" value="Genomic_DNA"/>
</dbReference>
<gene>
    <name evidence="1" type="ORF">JOL79_22575</name>
</gene>
<evidence type="ECO:0008006" key="3">
    <source>
        <dbReference type="Google" id="ProtNLM"/>
    </source>
</evidence>
<organism evidence="1 2">
    <name type="scientific">Microbispora oryzae</name>
    <dbReference type="NCBI Taxonomy" id="2806554"/>
    <lineage>
        <taxon>Bacteria</taxon>
        <taxon>Bacillati</taxon>
        <taxon>Actinomycetota</taxon>
        <taxon>Actinomycetes</taxon>
        <taxon>Streptosporangiales</taxon>
        <taxon>Streptosporangiaceae</taxon>
        <taxon>Microbispora</taxon>
    </lineage>
</organism>
<accession>A0A940WNF1</accession>
<dbReference type="Proteomes" id="UP000674234">
    <property type="component" value="Unassembled WGS sequence"/>
</dbReference>